<keyword evidence="1" id="KW-1185">Reference proteome</keyword>
<evidence type="ECO:0000313" key="2">
    <source>
        <dbReference type="WBParaSite" id="L893_g28366.t1"/>
    </source>
</evidence>
<sequence>MTLSVCVLQKLSVSISTDCLCLYVTHRQLLEQFEASRTPFFLSAPIATEMGASGTFQLLTDSIDLLDHSVILLVAKLLSLTSVLVSRLMPSENA</sequence>
<dbReference type="Proteomes" id="UP000095287">
    <property type="component" value="Unplaced"/>
</dbReference>
<accession>A0A1I7ZP27</accession>
<organism evidence="1 2">
    <name type="scientific">Steinernema glaseri</name>
    <dbReference type="NCBI Taxonomy" id="37863"/>
    <lineage>
        <taxon>Eukaryota</taxon>
        <taxon>Metazoa</taxon>
        <taxon>Ecdysozoa</taxon>
        <taxon>Nematoda</taxon>
        <taxon>Chromadorea</taxon>
        <taxon>Rhabditida</taxon>
        <taxon>Tylenchina</taxon>
        <taxon>Panagrolaimomorpha</taxon>
        <taxon>Strongyloidoidea</taxon>
        <taxon>Steinernematidae</taxon>
        <taxon>Steinernema</taxon>
    </lineage>
</organism>
<name>A0A1I7ZP27_9BILA</name>
<proteinExistence type="predicted"/>
<evidence type="ECO:0000313" key="1">
    <source>
        <dbReference type="Proteomes" id="UP000095287"/>
    </source>
</evidence>
<dbReference type="WBParaSite" id="L893_g28366.t1">
    <property type="protein sequence ID" value="L893_g28366.t1"/>
    <property type="gene ID" value="L893_g28366"/>
</dbReference>
<reference evidence="2" key="1">
    <citation type="submission" date="2016-11" db="UniProtKB">
        <authorList>
            <consortium name="WormBaseParasite"/>
        </authorList>
    </citation>
    <scope>IDENTIFICATION</scope>
</reference>
<protein>
    <submittedName>
        <fullName evidence="2">Secreted protein</fullName>
    </submittedName>
</protein>
<dbReference type="AlphaFoldDB" id="A0A1I7ZP27"/>